<reference evidence="3 4" key="1">
    <citation type="journal article" date="2014" name="Genome Biol. Evol.">
        <title>The genome of the myxosporean Thelohanellus kitauei shows adaptations to nutrient acquisition within its fish host.</title>
        <authorList>
            <person name="Yang Y."/>
            <person name="Xiong J."/>
            <person name="Zhou Z."/>
            <person name="Huo F."/>
            <person name="Miao W."/>
            <person name="Ran C."/>
            <person name="Liu Y."/>
            <person name="Zhang J."/>
            <person name="Feng J."/>
            <person name="Wang M."/>
            <person name="Wang M."/>
            <person name="Wang L."/>
            <person name="Yao B."/>
        </authorList>
    </citation>
    <scope>NUCLEOTIDE SEQUENCE [LARGE SCALE GENOMIC DNA]</scope>
    <source>
        <strain evidence="3">Wuqing</strain>
    </source>
</reference>
<dbReference type="Proteomes" id="UP000031668">
    <property type="component" value="Unassembled WGS sequence"/>
</dbReference>
<dbReference type="AlphaFoldDB" id="A0A0C2NDN9"/>
<keyword evidence="2" id="KW-0732">Signal</keyword>
<dbReference type="EMBL" id="JWZT01000433">
    <property type="protein sequence ID" value="KII74425.1"/>
    <property type="molecule type" value="Genomic_DNA"/>
</dbReference>
<evidence type="ECO:0000256" key="1">
    <source>
        <dbReference type="SAM" id="Phobius"/>
    </source>
</evidence>
<accession>A0A0C2NDN9</accession>
<gene>
    <name evidence="3" type="ORF">RF11_07794</name>
</gene>
<feature type="chain" id="PRO_5002152953" evidence="2">
    <location>
        <begin position="17"/>
        <end position="230"/>
    </location>
</feature>
<name>A0A0C2NDN9_THEKT</name>
<keyword evidence="1" id="KW-1133">Transmembrane helix</keyword>
<evidence type="ECO:0000313" key="3">
    <source>
        <dbReference type="EMBL" id="KII74425.1"/>
    </source>
</evidence>
<proteinExistence type="predicted"/>
<comment type="caution">
    <text evidence="3">The sequence shown here is derived from an EMBL/GenBank/DDBJ whole genome shotgun (WGS) entry which is preliminary data.</text>
</comment>
<organism evidence="3 4">
    <name type="scientific">Thelohanellus kitauei</name>
    <name type="common">Myxosporean</name>
    <dbReference type="NCBI Taxonomy" id="669202"/>
    <lineage>
        <taxon>Eukaryota</taxon>
        <taxon>Metazoa</taxon>
        <taxon>Cnidaria</taxon>
        <taxon>Myxozoa</taxon>
        <taxon>Myxosporea</taxon>
        <taxon>Bivalvulida</taxon>
        <taxon>Platysporina</taxon>
        <taxon>Myxobolidae</taxon>
        <taxon>Thelohanellus</taxon>
    </lineage>
</organism>
<sequence length="230" mass="26645">MLLLLVTFSTLTFVSRSTLYNVGPNSRIFAIDPVGEEPVSLKDYIHVKAPEVQQVHDQEPAKVDKKPEADEKVKVLADADTKEIDHKQESHHSKGVLHETHLIDNDGIIPSVKESSEQKDGDKPWQVIYRFRFWLVRDPELENSRKEAQTDSQGYFERMEDYLDGVDMETYKMVSNIMLFFLGAMFFIIGVKLILVMVMRRANRPTIYQLDEENYLLDGDLECEKRSSKF</sequence>
<evidence type="ECO:0000256" key="2">
    <source>
        <dbReference type="SAM" id="SignalP"/>
    </source>
</evidence>
<keyword evidence="1" id="KW-0812">Transmembrane</keyword>
<feature type="signal peptide" evidence="2">
    <location>
        <begin position="1"/>
        <end position="16"/>
    </location>
</feature>
<evidence type="ECO:0000313" key="4">
    <source>
        <dbReference type="Proteomes" id="UP000031668"/>
    </source>
</evidence>
<keyword evidence="4" id="KW-1185">Reference proteome</keyword>
<protein>
    <submittedName>
        <fullName evidence="3">Uncharacterized protein</fullName>
    </submittedName>
</protein>
<feature type="transmembrane region" description="Helical" evidence="1">
    <location>
        <begin position="177"/>
        <end position="198"/>
    </location>
</feature>
<keyword evidence="1" id="KW-0472">Membrane</keyword>